<dbReference type="KEGG" id="aaqu:D3M96_14305"/>
<feature type="region of interest" description="Disordered" evidence="1">
    <location>
        <begin position="1"/>
        <end position="30"/>
    </location>
</feature>
<dbReference type="EMBL" id="CP032153">
    <property type="protein sequence ID" value="AYN21600.1"/>
    <property type="molecule type" value="Genomic_DNA"/>
</dbReference>
<organism evidence="2 3">
    <name type="scientific">Alcaligenes aquatilis</name>
    <dbReference type="NCBI Taxonomy" id="323284"/>
    <lineage>
        <taxon>Bacteria</taxon>
        <taxon>Pseudomonadati</taxon>
        <taxon>Pseudomonadota</taxon>
        <taxon>Betaproteobacteria</taxon>
        <taxon>Burkholderiales</taxon>
        <taxon>Alcaligenaceae</taxon>
        <taxon>Alcaligenes</taxon>
    </lineage>
</organism>
<evidence type="ECO:0000256" key="1">
    <source>
        <dbReference type="SAM" id="MobiDB-lite"/>
    </source>
</evidence>
<sequence>MAGVPGRSGRKPKPTERKVAAGNPGKRVLNKDAPEFGAVINIDPPEWMADEGRNLWLHLAPLLCKQQVLQATDIQNLELYCAAYGRFREAQRHIAEHGITVLGAQGGVVKNPAATVINEAARQMATFGSLLGLDPSSRQRLLGPKKRTAGDELAAILEM</sequence>
<dbReference type="Pfam" id="PF05119">
    <property type="entry name" value="Terminase_4"/>
    <property type="match status" value="1"/>
</dbReference>
<proteinExistence type="predicted"/>
<accession>A0A3G2HWU6</accession>
<evidence type="ECO:0000313" key="3">
    <source>
        <dbReference type="Proteomes" id="UP000268070"/>
    </source>
</evidence>
<dbReference type="RefSeq" id="WP_121739325.1">
    <property type="nucleotide sequence ID" value="NZ_CP032153.1"/>
</dbReference>
<dbReference type="InterPro" id="IPR006448">
    <property type="entry name" value="Phage_term_ssu_P27"/>
</dbReference>
<gene>
    <name evidence="2" type="ORF">D3M96_14305</name>
</gene>
<evidence type="ECO:0000313" key="2">
    <source>
        <dbReference type="EMBL" id="AYN21600.1"/>
    </source>
</evidence>
<reference evidence="2 3" key="1">
    <citation type="submission" date="2018-09" db="EMBL/GenBank/DDBJ databases">
        <title>Complete genome sequence of the hydrocarbonoclastic bacterium Alcaligenes aquatilis QD168, isolated from a crude-oil polluted marine sediment of Central Chile.</title>
        <authorList>
            <person name="Duran R.E."/>
            <person name="Barra B."/>
            <person name="Salva-Serra F."/>
            <person name="Mendez V."/>
            <person name="Moore E.R.B."/>
            <person name="Seeger M."/>
        </authorList>
    </citation>
    <scope>NUCLEOTIDE SEQUENCE [LARGE SCALE GENOMIC DNA]</scope>
    <source>
        <strain evidence="2 3">QD168</strain>
    </source>
</reference>
<dbReference type="AlphaFoldDB" id="A0A3G2HWU6"/>
<dbReference type="OrthoDB" id="9098057at2"/>
<protein>
    <submittedName>
        <fullName evidence="2">Phage terminase small subunit P27 family</fullName>
    </submittedName>
</protein>
<dbReference type="Proteomes" id="UP000268070">
    <property type="component" value="Chromosome"/>
</dbReference>
<name>A0A3G2HWU6_9BURK</name>
<dbReference type="NCBIfam" id="TIGR01558">
    <property type="entry name" value="sm_term_P27"/>
    <property type="match status" value="1"/>
</dbReference>